<evidence type="ECO:0000256" key="1">
    <source>
        <dbReference type="ARBA" id="ARBA00004173"/>
    </source>
</evidence>
<dbReference type="HOGENOM" id="CLU_085757_1_0_1"/>
<evidence type="ECO:0000256" key="7">
    <source>
        <dbReference type="SAM" id="MobiDB-lite"/>
    </source>
</evidence>
<dbReference type="EMBL" id="AMWN01000002">
    <property type="protein sequence ID" value="EXJ94772.1"/>
    <property type="molecule type" value="Genomic_DNA"/>
</dbReference>
<dbReference type="GO" id="GO:0005762">
    <property type="term" value="C:mitochondrial large ribosomal subunit"/>
    <property type="evidence" value="ECO:0007669"/>
    <property type="project" value="TreeGrafter"/>
</dbReference>
<keyword evidence="5" id="KW-0687">Ribonucleoprotein</keyword>
<evidence type="ECO:0000256" key="5">
    <source>
        <dbReference type="ARBA" id="ARBA00023274"/>
    </source>
</evidence>
<evidence type="ECO:0000256" key="4">
    <source>
        <dbReference type="ARBA" id="ARBA00023128"/>
    </source>
</evidence>
<dbReference type="STRING" id="1182541.W9YPA6"/>
<name>W9YPA6_9EURO</name>
<proteinExistence type="inferred from homology"/>
<sequence length="187" mass="21245">MRAPSTLLLRALLRPQQPLCQIRSKSNWMPREKYAKITLLDKLHRRQKEALRKERQSSQVRAQKMTTESLPDPPPSQIQHPVSTQTGPSPTISLLPFKINRTPSSNLPIYQSSKAGGSKHITSIRKITGDLNELAARIRIALGLHQHVVDVKGRRKETVAINWTTKQVVVRGWRGPEIKKWAELNGF</sequence>
<evidence type="ECO:0000256" key="3">
    <source>
        <dbReference type="ARBA" id="ARBA00022980"/>
    </source>
</evidence>
<dbReference type="Proteomes" id="UP000019484">
    <property type="component" value="Unassembled WGS sequence"/>
</dbReference>
<evidence type="ECO:0000313" key="8">
    <source>
        <dbReference type="EMBL" id="EXJ94772.1"/>
    </source>
</evidence>
<feature type="compositionally biased region" description="Polar residues" evidence="7">
    <location>
        <begin position="77"/>
        <end position="89"/>
    </location>
</feature>
<dbReference type="InterPro" id="IPR007740">
    <property type="entry name" value="Ribosomal_mL49"/>
</dbReference>
<keyword evidence="4" id="KW-0496">Mitochondrion</keyword>
<dbReference type="eggNOG" id="KOG4034">
    <property type="taxonomic scope" value="Eukaryota"/>
</dbReference>
<feature type="region of interest" description="Disordered" evidence="7">
    <location>
        <begin position="48"/>
        <end position="89"/>
    </location>
</feature>
<dbReference type="Pfam" id="PF05046">
    <property type="entry name" value="Img2"/>
    <property type="match status" value="1"/>
</dbReference>
<dbReference type="OrthoDB" id="19439at2759"/>
<keyword evidence="9" id="KW-1185">Reference proteome</keyword>
<dbReference type="GO" id="GO:0003735">
    <property type="term" value="F:structural constituent of ribosome"/>
    <property type="evidence" value="ECO:0007669"/>
    <property type="project" value="InterPro"/>
</dbReference>
<evidence type="ECO:0000313" key="9">
    <source>
        <dbReference type="Proteomes" id="UP000019484"/>
    </source>
</evidence>
<comment type="subcellular location">
    <subcellularLocation>
        <location evidence="1">Mitochondrion</location>
    </subcellularLocation>
</comment>
<evidence type="ECO:0000256" key="6">
    <source>
        <dbReference type="ARBA" id="ARBA00035191"/>
    </source>
</evidence>
<gene>
    <name evidence="8" type="ORF">A1O1_03170</name>
</gene>
<dbReference type="RefSeq" id="XP_007722266.1">
    <property type="nucleotide sequence ID" value="XM_007724076.1"/>
</dbReference>
<comment type="caution">
    <text evidence="8">The sequence shown here is derived from an EMBL/GenBank/DDBJ whole genome shotgun (WGS) entry which is preliminary data.</text>
</comment>
<comment type="similarity">
    <text evidence="2">Belongs to the mitochondrion-specific ribosomal protein mL49 family.</text>
</comment>
<dbReference type="AlphaFoldDB" id="W9YPA6"/>
<dbReference type="Gene3D" id="3.30.780.10">
    <property type="entry name" value="SUI1-like domain"/>
    <property type="match status" value="1"/>
</dbReference>
<dbReference type="GO" id="GO:0006412">
    <property type="term" value="P:translation"/>
    <property type="evidence" value="ECO:0007669"/>
    <property type="project" value="InterPro"/>
</dbReference>
<protein>
    <recommendedName>
        <fullName evidence="6">Large ribosomal subunit protein mL49</fullName>
    </recommendedName>
</protein>
<accession>W9YPA6</accession>
<keyword evidence="3" id="KW-0689">Ribosomal protein</keyword>
<dbReference type="PANTHER" id="PTHR13477">
    <property type="entry name" value="MITOCHONDRIAL 39S RIBOSOMAL PROTEIN L49"/>
    <property type="match status" value="1"/>
</dbReference>
<reference evidence="8 9" key="1">
    <citation type="submission" date="2013-03" db="EMBL/GenBank/DDBJ databases">
        <title>The Genome Sequence of Capronia coronata CBS 617.96.</title>
        <authorList>
            <consortium name="The Broad Institute Genomics Platform"/>
            <person name="Cuomo C."/>
            <person name="de Hoog S."/>
            <person name="Gorbushina A."/>
            <person name="Walker B."/>
            <person name="Young S.K."/>
            <person name="Zeng Q."/>
            <person name="Gargeya S."/>
            <person name="Fitzgerald M."/>
            <person name="Haas B."/>
            <person name="Abouelleil A."/>
            <person name="Allen A.W."/>
            <person name="Alvarado L."/>
            <person name="Arachchi H.M."/>
            <person name="Berlin A.M."/>
            <person name="Chapman S.B."/>
            <person name="Gainer-Dewar J."/>
            <person name="Goldberg J."/>
            <person name="Griggs A."/>
            <person name="Gujja S."/>
            <person name="Hansen M."/>
            <person name="Howarth C."/>
            <person name="Imamovic A."/>
            <person name="Ireland A."/>
            <person name="Larimer J."/>
            <person name="McCowan C."/>
            <person name="Murphy C."/>
            <person name="Pearson M."/>
            <person name="Poon T.W."/>
            <person name="Priest M."/>
            <person name="Roberts A."/>
            <person name="Saif S."/>
            <person name="Shea T."/>
            <person name="Sisk P."/>
            <person name="Sykes S."/>
            <person name="Wortman J."/>
            <person name="Nusbaum C."/>
            <person name="Birren B."/>
        </authorList>
    </citation>
    <scope>NUCLEOTIDE SEQUENCE [LARGE SCALE GENOMIC DNA]</scope>
    <source>
        <strain evidence="8 9">CBS 617.96</strain>
    </source>
</reference>
<dbReference type="GeneID" id="19158065"/>
<evidence type="ECO:0000256" key="2">
    <source>
        <dbReference type="ARBA" id="ARBA00005677"/>
    </source>
</evidence>
<feature type="compositionally biased region" description="Polar residues" evidence="7">
    <location>
        <begin position="57"/>
        <end position="69"/>
    </location>
</feature>
<dbReference type="PANTHER" id="PTHR13477:SF0">
    <property type="entry name" value="LARGE RIBOSOMAL SUBUNIT PROTEIN ML49"/>
    <property type="match status" value="1"/>
</dbReference>
<organism evidence="8 9">
    <name type="scientific">Capronia coronata CBS 617.96</name>
    <dbReference type="NCBI Taxonomy" id="1182541"/>
    <lineage>
        <taxon>Eukaryota</taxon>
        <taxon>Fungi</taxon>
        <taxon>Dikarya</taxon>
        <taxon>Ascomycota</taxon>
        <taxon>Pezizomycotina</taxon>
        <taxon>Eurotiomycetes</taxon>
        <taxon>Chaetothyriomycetidae</taxon>
        <taxon>Chaetothyriales</taxon>
        <taxon>Herpotrichiellaceae</taxon>
        <taxon>Capronia</taxon>
    </lineage>
</organism>